<evidence type="ECO:0000256" key="4">
    <source>
        <dbReference type="ARBA" id="ARBA00022982"/>
    </source>
</evidence>
<dbReference type="Proteomes" id="UP000179334">
    <property type="component" value="Unassembled WGS sequence"/>
</dbReference>
<evidence type="ECO:0000256" key="3">
    <source>
        <dbReference type="ARBA" id="ARBA00022723"/>
    </source>
</evidence>
<evidence type="ECO:0000313" key="10">
    <source>
        <dbReference type="Proteomes" id="UP000179334"/>
    </source>
</evidence>
<evidence type="ECO:0000256" key="7">
    <source>
        <dbReference type="PIRSR" id="PIRSR000027-2"/>
    </source>
</evidence>
<dbReference type="SUPFAM" id="SSF47175">
    <property type="entry name" value="Cytochromes"/>
    <property type="match status" value="1"/>
</dbReference>
<keyword evidence="1" id="KW-0813">Transport</keyword>
<comment type="caution">
    <text evidence="9">The sequence shown here is derived from an EMBL/GenBank/DDBJ whole genome shotgun (WGS) entry which is preliminary data.</text>
</comment>
<evidence type="ECO:0000256" key="1">
    <source>
        <dbReference type="ARBA" id="ARBA00022448"/>
    </source>
</evidence>
<evidence type="ECO:0000313" key="9">
    <source>
        <dbReference type="EMBL" id="OGI37765.1"/>
    </source>
</evidence>
<dbReference type="AlphaFoldDB" id="A0A1F6SYG2"/>
<evidence type="ECO:0000256" key="5">
    <source>
        <dbReference type="ARBA" id="ARBA00023004"/>
    </source>
</evidence>
<dbReference type="PROSITE" id="PS51009">
    <property type="entry name" value="CYTCII"/>
    <property type="match status" value="1"/>
</dbReference>
<dbReference type="Gene3D" id="1.20.120.10">
    <property type="entry name" value="Cytochrome c/b562"/>
    <property type="match status" value="1"/>
</dbReference>
<reference evidence="9 10" key="1">
    <citation type="journal article" date="2016" name="Nat. Commun.">
        <title>Thousands of microbial genomes shed light on interconnected biogeochemical processes in an aquifer system.</title>
        <authorList>
            <person name="Anantharaman K."/>
            <person name="Brown C.T."/>
            <person name="Hug L.A."/>
            <person name="Sharon I."/>
            <person name="Castelle C.J."/>
            <person name="Probst A.J."/>
            <person name="Thomas B.C."/>
            <person name="Singh A."/>
            <person name="Wilkins M.J."/>
            <person name="Karaoz U."/>
            <person name="Brodie E.L."/>
            <person name="Williams K.H."/>
            <person name="Hubbard S.S."/>
            <person name="Banfield J.F."/>
        </authorList>
    </citation>
    <scope>NUCLEOTIDE SEQUENCE [LARGE SCALE GENOMIC DNA]</scope>
</reference>
<dbReference type="InterPro" id="IPR002321">
    <property type="entry name" value="Cyt_c_II"/>
</dbReference>
<dbReference type="PIRSF" id="PIRSF000027">
    <property type="entry name" value="Cytc_c_prime"/>
    <property type="match status" value="1"/>
</dbReference>
<dbReference type="EMBL" id="MFSR01000084">
    <property type="protein sequence ID" value="OGI37765.1"/>
    <property type="molecule type" value="Genomic_DNA"/>
</dbReference>
<protein>
    <recommendedName>
        <fullName evidence="11">Cytochrome C</fullName>
    </recommendedName>
</protein>
<feature type="chain" id="PRO_5009225411" description="Cytochrome C" evidence="8">
    <location>
        <begin position="27"/>
        <end position="154"/>
    </location>
</feature>
<feature type="signal peptide" evidence="8">
    <location>
        <begin position="1"/>
        <end position="26"/>
    </location>
</feature>
<feature type="binding site" description="covalent" evidence="7">
    <location>
        <position position="142"/>
    </location>
    <ligand>
        <name>heme c</name>
        <dbReference type="ChEBI" id="CHEBI:61717"/>
    </ligand>
</feature>
<keyword evidence="5 6" id="KW-0408">Iron</keyword>
<evidence type="ECO:0008006" key="11">
    <source>
        <dbReference type="Google" id="ProtNLM"/>
    </source>
</evidence>
<keyword evidence="2 7" id="KW-0349">Heme</keyword>
<comment type="PTM">
    <text evidence="7">Binds 1 heme group per subunit.</text>
</comment>
<gene>
    <name evidence="9" type="ORF">A2V91_03740</name>
</gene>
<dbReference type="InterPro" id="IPR010980">
    <property type="entry name" value="Cyt_c/b562"/>
</dbReference>
<keyword evidence="8" id="KW-0732">Signal</keyword>
<name>A0A1F6SYG2_9PROT</name>
<sequence length="154" mass="16734">MIRQAVLKTLARGAFALLLVTAAAYAESDPEDIIKYRQNVMKANGAHMAATGAILQGKVDYKKELADHAKALQAINRDIPALFPKGSDFGDTKALDAVWSKRADFEKRAKASQVKADAFAKAAGSGDMKLASAKFKELSDSCKACHKDYRKEEK</sequence>
<dbReference type="GO" id="GO:0005506">
    <property type="term" value="F:iron ion binding"/>
    <property type="evidence" value="ECO:0007669"/>
    <property type="project" value="InterPro"/>
</dbReference>
<keyword evidence="4" id="KW-0249">Electron transport</keyword>
<evidence type="ECO:0000256" key="6">
    <source>
        <dbReference type="PIRSR" id="PIRSR000027-1"/>
    </source>
</evidence>
<dbReference type="GO" id="GO:0042597">
    <property type="term" value="C:periplasmic space"/>
    <property type="evidence" value="ECO:0007669"/>
    <property type="project" value="InterPro"/>
</dbReference>
<evidence type="ECO:0000256" key="8">
    <source>
        <dbReference type="SAM" id="SignalP"/>
    </source>
</evidence>
<feature type="binding site" description="axial binding residue" evidence="6">
    <location>
        <position position="146"/>
    </location>
    <ligand>
        <name>heme c</name>
        <dbReference type="ChEBI" id="CHEBI:61717"/>
    </ligand>
    <ligandPart>
        <name>Fe</name>
        <dbReference type="ChEBI" id="CHEBI:18248"/>
    </ligandPart>
</feature>
<dbReference type="GO" id="GO:0009055">
    <property type="term" value="F:electron transfer activity"/>
    <property type="evidence" value="ECO:0007669"/>
    <property type="project" value="InterPro"/>
</dbReference>
<proteinExistence type="predicted"/>
<dbReference type="InterPro" id="IPR012127">
    <property type="entry name" value="Cyt_c_prime"/>
</dbReference>
<organism evidence="9 10">
    <name type="scientific">Candidatus Muproteobacteria bacterium RBG_16_64_10</name>
    <dbReference type="NCBI Taxonomy" id="1817757"/>
    <lineage>
        <taxon>Bacteria</taxon>
        <taxon>Pseudomonadati</taxon>
        <taxon>Pseudomonadota</taxon>
        <taxon>Candidatus Muproteobacteria</taxon>
    </lineage>
</organism>
<accession>A0A1F6SYG2</accession>
<dbReference type="GO" id="GO:0022900">
    <property type="term" value="P:electron transport chain"/>
    <property type="evidence" value="ECO:0007669"/>
    <property type="project" value="InterPro"/>
</dbReference>
<feature type="binding site" description="covalent" evidence="7">
    <location>
        <position position="145"/>
    </location>
    <ligand>
        <name>heme c</name>
        <dbReference type="ChEBI" id="CHEBI:61717"/>
    </ligand>
</feature>
<keyword evidence="3 6" id="KW-0479">Metal-binding</keyword>
<dbReference type="Pfam" id="PF01322">
    <property type="entry name" value="Cytochrom_C_2"/>
    <property type="match status" value="1"/>
</dbReference>
<evidence type="ECO:0000256" key="2">
    <source>
        <dbReference type="ARBA" id="ARBA00022617"/>
    </source>
</evidence>
<dbReference type="GO" id="GO:0020037">
    <property type="term" value="F:heme binding"/>
    <property type="evidence" value="ECO:0007669"/>
    <property type="project" value="InterPro"/>
</dbReference>